<organism evidence="1 2">
    <name type="scientific">Rosa chinensis</name>
    <name type="common">China rose</name>
    <dbReference type="NCBI Taxonomy" id="74649"/>
    <lineage>
        <taxon>Eukaryota</taxon>
        <taxon>Viridiplantae</taxon>
        <taxon>Streptophyta</taxon>
        <taxon>Embryophyta</taxon>
        <taxon>Tracheophyta</taxon>
        <taxon>Spermatophyta</taxon>
        <taxon>Magnoliopsida</taxon>
        <taxon>eudicotyledons</taxon>
        <taxon>Gunneridae</taxon>
        <taxon>Pentapetalae</taxon>
        <taxon>rosids</taxon>
        <taxon>fabids</taxon>
        <taxon>Rosales</taxon>
        <taxon>Rosaceae</taxon>
        <taxon>Rosoideae</taxon>
        <taxon>Rosoideae incertae sedis</taxon>
        <taxon>Rosa</taxon>
    </lineage>
</organism>
<accession>A0A2P6PCE4</accession>
<comment type="caution">
    <text evidence="1">The sequence shown here is derived from an EMBL/GenBank/DDBJ whole genome shotgun (WGS) entry which is preliminary data.</text>
</comment>
<dbReference type="AlphaFoldDB" id="A0A2P6PCE4"/>
<protein>
    <submittedName>
        <fullName evidence="1">Uncharacterized protein</fullName>
    </submittedName>
</protein>
<dbReference type="EMBL" id="PDCK01000045">
    <property type="protein sequence ID" value="PRQ19600.1"/>
    <property type="molecule type" value="Genomic_DNA"/>
</dbReference>
<reference evidence="1 2" key="1">
    <citation type="journal article" date="2018" name="Nat. Genet.">
        <title>The Rosa genome provides new insights in the design of modern roses.</title>
        <authorList>
            <person name="Bendahmane M."/>
        </authorList>
    </citation>
    <scope>NUCLEOTIDE SEQUENCE [LARGE SCALE GENOMIC DNA]</scope>
    <source>
        <strain evidence="2">cv. Old Blush</strain>
    </source>
</reference>
<name>A0A2P6PCE4_ROSCH</name>
<evidence type="ECO:0000313" key="1">
    <source>
        <dbReference type="EMBL" id="PRQ19600.1"/>
    </source>
</evidence>
<gene>
    <name evidence="1" type="ORF">RchiOBHm_Chr7g0218941</name>
</gene>
<keyword evidence="2" id="KW-1185">Reference proteome</keyword>
<dbReference type="STRING" id="74649.A0A2P6PCE4"/>
<dbReference type="Proteomes" id="UP000238479">
    <property type="component" value="Chromosome 7"/>
</dbReference>
<dbReference type="Gramene" id="PRQ19600">
    <property type="protein sequence ID" value="PRQ19600"/>
    <property type="gene ID" value="RchiOBHm_Chr7g0218941"/>
</dbReference>
<proteinExistence type="predicted"/>
<sequence length="124" mass="14100">MIYGFCIMTGFLLKHNVCNSLSYMLLLSPCFTIYANFESLLDSVMVFDELNQREIKPSNTLISGYAYNRLCQDAVKTFLLAIMDLKPNNYAFGPLVSAISRAQVISLKYSQQMPLFSDKAWTID</sequence>
<evidence type="ECO:0000313" key="2">
    <source>
        <dbReference type="Proteomes" id="UP000238479"/>
    </source>
</evidence>